<evidence type="ECO:0000259" key="1">
    <source>
        <dbReference type="PROSITE" id="PS51352"/>
    </source>
</evidence>
<evidence type="ECO:0000313" key="2">
    <source>
        <dbReference type="EMBL" id="SNR99315.1"/>
    </source>
</evidence>
<dbReference type="InterPro" id="IPR013766">
    <property type="entry name" value="Thioredoxin_domain"/>
</dbReference>
<proteinExistence type="predicted"/>
<keyword evidence="3" id="KW-1185">Reference proteome</keyword>
<dbReference type="SUPFAM" id="SSF52833">
    <property type="entry name" value="Thioredoxin-like"/>
    <property type="match status" value="1"/>
</dbReference>
<reference evidence="3" key="1">
    <citation type="submission" date="2017-06" db="EMBL/GenBank/DDBJ databases">
        <authorList>
            <person name="Varghese N."/>
            <person name="Submissions S."/>
        </authorList>
    </citation>
    <scope>NUCLEOTIDE SEQUENCE [LARGE SCALE GENOMIC DNA]</scope>
    <source>
        <strain evidence="3">Ca-68</strain>
    </source>
</reference>
<sequence length="104" mass="11524">MKPATLPEPARTAIDQTQGKLLIEFGASWCSHCQAAQAHLNTALSEHPDYQHIRIEDGKGRRLGRSFGIKLWPTLVILRDGVEISRVVRPQSAAEIQTALRIAD</sequence>
<gene>
    <name evidence="2" type="ORF">SAMN05192560_2126</name>
</gene>
<dbReference type="InterPro" id="IPR036249">
    <property type="entry name" value="Thioredoxin-like_sf"/>
</dbReference>
<dbReference type="Gene3D" id="3.40.30.10">
    <property type="entry name" value="Glutaredoxin"/>
    <property type="match status" value="1"/>
</dbReference>
<dbReference type="CDD" id="cd02947">
    <property type="entry name" value="TRX_family"/>
    <property type="match status" value="1"/>
</dbReference>
<name>A0A239AUD9_9PROT</name>
<dbReference type="OrthoDB" id="215495at2"/>
<dbReference type="Proteomes" id="UP000198305">
    <property type="component" value="Unassembled WGS sequence"/>
</dbReference>
<dbReference type="PROSITE" id="PS51352">
    <property type="entry name" value="THIOREDOXIN_2"/>
    <property type="match status" value="1"/>
</dbReference>
<dbReference type="Pfam" id="PF00085">
    <property type="entry name" value="Thioredoxin"/>
    <property type="match status" value="1"/>
</dbReference>
<accession>A0A239AUD9</accession>
<evidence type="ECO:0000313" key="3">
    <source>
        <dbReference type="Proteomes" id="UP000198305"/>
    </source>
</evidence>
<dbReference type="RefSeq" id="WP_089376196.1">
    <property type="nucleotide sequence ID" value="NZ_FZOA01000009.1"/>
</dbReference>
<organism evidence="2 3">
    <name type="scientific">Methylobacillus rhizosphaerae</name>
    <dbReference type="NCBI Taxonomy" id="551994"/>
    <lineage>
        <taxon>Bacteria</taxon>
        <taxon>Pseudomonadati</taxon>
        <taxon>Pseudomonadota</taxon>
        <taxon>Betaproteobacteria</taxon>
        <taxon>Nitrosomonadales</taxon>
        <taxon>Methylophilaceae</taxon>
        <taxon>Methylobacillus</taxon>
    </lineage>
</organism>
<dbReference type="EMBL" id="FZOA01000009">
    <property type="protein sequence ID" value="SNR99315.1"/>
    <property type="molecule type" value="Genomic_DNA"/>
</dbReference>
<protein>
    <submittedName>
        <fullName evidence="2">Thioredoxin 1</fullName>
    </submittedName>
</protein>
<dbReference type="AlphaFoldDB" id="A0A239AUD9"/>
<feature type="domain" description="Thioredoxin" evidence="1">
    <location>
        <begin position="1"/>
        <end position="104"/>
    </location>
</feature>